<feature type="transmembrane region" description="Helical" evidence="6">
    <location>
        <begin position="211"/>
        <end position="231"/>
    </location>
</feature>
<keyword evidence="4 6" id="KW-1133">Transmembrane helix</keyword>
<reference evidence="8" key="1">
    <citation type="submission" date="2016-10" db="EMBL/GenBank/DDBJ databases">
        <authorList>
            <person name="Varghese N."/>
        </authorList>
    </citation>
    <scope>NUCLEOTIDE SEQUENCE [LARGE SCALE GENOMIC DNA]</scope>
    <source>
        <strain evidence="8">Nsp8</strain>
    </source>
</reference>
<evidence type="ECO:0000256" key="4">
    <source>
        <dbReference type="ARBA" id="ARBA00022989"/>
    </source>
</evidence>
<feature type="transmembrane region" description="Helical" evidence="6">
    <location>
        <begin position="122"/>
        <end position="140"/>
    </location>
</feature>
<dbReference type="Proteomes" id="UP000183107">
    <property type="component" value="Unassembled WGS sequence"/>
</dbReference>
<evidence type="ECO:0000256" key="6">
    <source>
        <dbReference type="SAM" id="Phobius"/>
    </source>
</evidence>
<proteinExistence type="predicted"/>
<protein>
    <recommendedName>
        <fullName evidence="9">Lysylphosphatidylglycerol synthase TM region</fullName>
    </recommendedName>
</protein>
<keyword evidence="3 6" id="KW-0812">Transmembrane</keyword>
<keyword evidence="8" id="KW-1185">Reference proteome</keyword>
<dbReference type="AlphaFoldDB" id="A0A1I5BS17"/>
<evidence type="ECO:0008006" key="9">
    <source>
        <dbReference type="Google" id="ProtNLM"/>
    </source>
</evidence>
<dbReference type="OrthoDB" id="8566106at2"/>
<sequence>MTRGLVKLALTLALLLALFHLLDISLAGILDRLRNFGFVVVAALLPLTLIPWVSASRWSYLLALSGIKERMTVLWGFNWKATFLGLFLPGSQGMDFFRILFIERRHPGSRGVAGSTVVIERMIGFLLLGLFALLALPFVYDGDRFRPVLVLVLAMDGGLVLLLLAVFLVRWKAPAPGGSRVARMVGRALQYLHRLHQAVQRFPYRRGLLPTVLWIAAFQLSLVTVVHLLFLAFDQPVPFVQNLLLYPLIGMLTVVPLTVSGFGVREGAFVFFYSLVGAPAEVAVGVSLMTYLLVIGVPSLLGGLLLLFDRGRESSIPRG</sequence>
<keyword evidence="5 6" id="KW-0472">Membrane</keyword>
<evidence type="ECO:0000313" key="8">
    <source>
        <dbReference type="Proteomes" id="UP000183107"/>
    </source>
</evidence>
<feature type="transmembrane region" description="Helical" evidence="6">
    <location>
        <begin position="282"/>
        <end position="308"/>
    </location>
</feature>
<evidence type="ECO:0000256" key="1">
    <source>
        <dbReference type="ARBA" id="ARBA00004651"/>
    </source>
</evidence>
<dbReference type="PANTHER" id="PTHR40277">
    <property type="entry name" value="BLL5419 PROTEIN"/>
    <property type="match status" value="1"/>
</dbReference>
<evidence type="ECO:0000313" key="7">
    <source>
        <dbReference type="EMBL" id="SFN77509.1"/>
    </source>
</evidence>
<dbReference type="EMBL" id="FOVJ01000003">
    <property type="protein sequence ID" value="SFN77509.1"/>
    <property type="molecule type" value="Genomic_DNA"/>
</dbReference>
<feature type="transmembrane region" description="Helical" evidence="6">
    <location>
        <begin position="243"/>
        <end position="262"/>
    </location>
</feature>
<organism evidence="7 8">
    <name type="scientific">Nitrosospira briensis</name>
    <dbReference type="NCBI Taxonomy" id="35799"/>
    <lineage>
        <taxon>Bacteria</taxon>
        <taxon>Pseudomonadati</taxon>
        <taxon>Pseudomonadota</taxon>
        <taxon>Betaproteobacteria</taxon>
        <taxon>Nitrosomonadales</taxon>
        <taxon>Nitrosomonadaceae</taxon>
        <taxon>Nitrosospira</taxon>
    </lineage>
</organism>
<feature type="transmembrane region" description="Helical" evidence="6">
    <location>
        <begin position="37"/>
        <end position="60"/>
    </location>
</feature>
<evidence type="ECO:0000256" key="2">
    <source>
        <dbReference type="ARBA" id="ARBA00022475"/>
    </source>
</evidence>
<gene>
    <name evidence="7" type="ORF">SAMN05216386_1793</name>
</gene>
<feature type="transmembrane region" description="Helical" evidence="6">
    <location>
        <begin position="147"/>
        <end position="169"/>
    </location>
</feature>
<accession>A0A1I5BS17</accession>
<dbReference type="PANTHER" id="PTHR40277:SF1">
    <property type="entry name" value="BLL5419 PROTEIN"/>
    <property type="match status" value="1"/>
</dbReference>
<dbReference type="InterPro" id="IPR022791">
    <property type="entry name" value="L-PG_synthase/AglD"/>
</dbReference>
<evidence type="ECO:0000256" key="5">
    <source>
        <dbReference type="ARBA" id="ARBA00023136"/>
    </source>
</evidence>
<keyword evidence="2" id="KW-1003">Cell membrane</keyword>
<dbReference type="Pfam" id="PF03706">
    <property type="entry name" value="LPG_synthase_TM"/>
    <property type="match status" value="1"/>
</dbReference>
<dbReference type="NCBIfam" id="TIGR00374">
    <property type="entry name" value="flippase-like domain"/>
    <property type="match status" value="1"/>
</dbReference>
<comment type="subcellular location">
    <subcellularLocation>
        <location evidence="1">Cell membrane</location>
        <topology evidence="1">Multi-pass membrane protein</topology>
    </subcellularLocation>
</comment>
<dbReference type="GO" id="GO:0005886">
    <property type="term" value="C:plasma membrane"/>
    <property type="evidence" value="ECO:0007669"/>
    <property type="project" value="UniProtKB-SubCell"/>
</dbReference>
<evidence type="ECO:0000256" key="3">
    <source>
        <dbReference type="ARBA" id="ARBA00022692"/>
    </source>
</evidence>
<name>A0A1I5BS17_9PROT</name>